<dbReference type="InterPro" id="IPR057984">
    <property type="entry name" value="PATROL1_C"/>
</dbReference>
<dbReference type="EMBL" id="CM007890">
    <property type="protein sequence ID" value="OTG37809.1"/>
    <property type="molecule type" value="Genomic_DNA"/>
</dbReference>
<dbReference type="OMA" id="HTEENGP"/>
<evidence type="ECO:0000313" key="5">
    <source>
        <dbReference type="EMBL" id="OTG37809.1"/>
    </source>
</evidence>
<evidence type="ECO:0000256" key="1">
    <source>
        <dbReference type="SAM" id="MobiDB-lite"/>
    </source>
</evidence>
<feature type="region of interest" description="Disordered" evidence="1">
    <location>
        <begin position="186"/>
        <end position="221"/>
    </location>
</feature>
<accession>A0A251VR25</accession>
<organism evidence="5 6">
    <name type="scientific">Helianthus annuus</name>
    <name type="common">Common sunflower</name>
    <dbReference type="NCBI Taxonomy" id="4232"/>
    <lineage>
        <taxon>Eukaryota</taxon>
        <taxon>Viridiplantae</taxon>
        <taxon>Streptophyta</taxon>
        <taxon>Embryophyta</taxon>
        <taxon>Tracheophyta</taxon>
        <taxon>Spermatophyta</taxon>
        <taxon>Magnoliopsida</taxon>
        <taxon>eudicotyledons</taxon>
        <taxon>Gunneridae</taxon>
        <taxon>Pentapetalae</taxon>
        <taxon>asterids</taxon>
        <taxon>campanulids</taxon>
        <taxon>Asterales</taxon>
        <taxon>Asteraceae</taxon>
        <taxon>Asteroideae</taxon>
        <taxon>Heliantheae alliance</taxon>
        <taxon>Heliantheae</taxon>
        <taxon>Helianthus</taxon>
    </lineage>
</organism>
<evidence type="ECO:0008006" key="7">
    <source>
        <dbReference type="Google" id="ProtNLM"/>
    </source>
</evidence>
<dbReference type="PANTHER" id="PTHR31280:SF26">
    <property type="entry name" value="MAMMALIAN UNCOORDINATED HOMOLOGY 13, DOMAIN 2"/>
    <property type="match status" value="1"/>
</dbReference>
<evidence type="ECO:0000259" key="3">
    <source>
        <dbReference type="PROSITE" id="PS51259"/>
    </source>
</evidence>
<dbReference type="InterPro" id="IPR014772">
    <property type="entry name" value="Munc13_dom-2"/>
</dbReference>
<proteinExistence type="predicted"/>
<dbReference type="PROSITE" id="PS51258">
    <property type="entry name" value="MHD1"/>
    <property type="match status" value="1"/>
</dbReference>
<dbReference type="EMBL" id="MNCJ02000316">
    <property type="protein sequence ID" value="KAF5823115.1"/>
    <property type="molecule type" value="Genomic_DNA"/>
</dbReference>
<feature type="domain" description="MHD2" evidence="3">
    <location>
        <begin position="908"/>
        <end position="1019"/>
    </location>
</feature>
<protein>
    <recommendedName>
        <fullName evidence="7">Mammalian uncoordinated homology 13, domain 2</fullName>
    </recommendedName>
</protein>
<feature type="compositionally biased region" description="Low complexity" evidence="1">
    <location>
        <begin position="152"/>
        <end position="166"/>
    </location>
</feature>
<feature type="domain" description="MHD1" evidence="2">
    <location>
        <begin position="628"/>
        <end position="770"/>
    </location>
</feature>
<dbReference type="Gramene" id="mRNA:HanXRQr2_Chr01g0034841">
    <property type="protein sequence ID" value="mRNA:HanXRQr2_Chr01g0034841"/>
    <property type="gene ID" value="HanXRQr2_Chr01g0034841"/>
</dbReference>
<dbReference type="AlphaFoldDB" id="A0A251VR25"/>
<evidence type="ECO:0000313" key="6">
    <source>
        <dbReference type="Proteomes" id="UP000215914"/>
    </source>
</evidence>
<reference evidence="5" key="2">
    <citation type="submission" date="2017-02" db="EMBL/GenBank/DDBJ databases">
        <title>Sunflower complete genome.</title>
        <authorList>
            <person name="Langlade N."/>
            <person name="Munos S."/>
        </authorList>
    </citation>
    <scope>NUCLEOTIDE SEQUENCE [LARGE SCALE GENOMIC DNA]</scope>
    <source>
        <tissue evidence="5">Leaves</tissue>
    </source>
</reference>
<dbReference type="InterPro" id="IPR008528">
    <property type="entry name" value="unc-13_homologue"/>
</dbReference>
<feature type="region of interest" description="Disordered" evidence="1">
    <location>
        <begin position="145"/>
        <end position="171"/>
    </location>
</feature>
<dbReference type="Pfam" id="PF25761">
    <property type="entry name" value="TPR_PATROL1"/>
    <property type="match status" value="1"/>
</dbReference>
<dbReference type="Proteomes" id="UP000215914">
    <property type="component" value="Chromosome 1"/>
</dbReference>
<gene>
    <name evidence="5" type="ORF">HannXRQ_Chr01g0022891</name>
    <name evidence="4" type="ORF">HanXRQr2_Chr01g0034841</name>
</gene>
<dbReference type="STRING" id="4232.A0A251VR25"/>
<evidence type="ECO:0000313" key="4">
    <source>
        <dbReference type="EMBL" id="KAF5823115.1"/>
    </source>
</evidence>
<dbReference type="InParanoid" id="A0A251VR25"/>
<sequence length="1082" mass="122012">MLLRFSLKVSLFRFLLYVKSMLDILFFSLSLPSKFISAFRRNQTTPPSSPGPTLAPTMVLLNRREYFQDPTNHICVPSPPAPRPVSLGPRPVSLGAANDLSFPFGNIDGLHPDDLRTTAYEIFFTSCRSSQGFGGRTGITVYPFESRDHRSSSPGSPGSPRSPRSPCNGVTSRIKKTLGLKMFNRTPTTRRSYSCGSTPFSPSGYNNSPRSPRGSFSTLPSRSTIRRPLTSAELMRQQMKVSEDSDNRIRKTLMRTLVGQMGRRANTIILPLELLRHLKAAEFDDVDEYRAWQKRQLKTLEAGLLNHPSIPLEKANTFAKCLRDIINRSDVKPIDTTKNSETMKTICNCVVSLSWRSPNGAPTDVCHWADGYPLNINLYLLLLRSIFDLKEETCVLDEVDELLELMKKTWPTLGITRPIHNLCFTWVLFQQYVMTGQAENDLLRASLTMLTEVANDAKKFDRDPIYVNMLSAMLSSMIKWSDNRLLDYHESFNRWTVDLMENILPLAFSAAKILEESGIDKYEDVSDPSGNKVDRYIRSSLRNAFAKMVDNISTIHGSMKLREESGKLIQLAKGTEELALREKGMFSPVLKKWHLFSAGVAAVTLHTCYGSLLRQFLAANSMISNETVVLLQRADKLEKFLINIVVEDSIECEDGGRTVVREMVPYDVDSVVLRYLRQWIQDCLKRVKDVVETAKETETWNPKSKSVPYAQSTMELMKQTKEAVESFFDIPIGVSEDLVREFADAIERILQDYIAFVASCGSKESYIPTLPPLTRCGQGSKFTKLWRIAAPCGLNLNETGYEESNYSRPSTSRGTQRLYIRLNSLQYILSQLNLIDKNLAFSPKIVASSPRYRFGGNRKSVGGSHFDQTRSTIQWATKHVSEIAAYKLIYLDSNSVFYGSLYTGDVETSRITPALKIMKHNLTLLTAIVTERAQPLAMKELMKATFDVYLRILLAGGTSRDFTRYDHRLIEEDLMNLKKLFSTCGEGFIVEDVVDREAEALEGVVALMGKPTEQLVDEFRALVCDGNGVGLMGGLRRKLPMPPTTGKWSSTDPNTILRVLCHRNEGAANLFLKKNFQLPKRK</sequence>
<reference evidence="4" key="3">
    <citation type="submission" date="2020-06" db="EMBL/GenBank/DDBJ databases">
        <title>Helianthus annuus Genome sequencing and assembly Release 2.</title>
        <authorList>
            <person name="Gouzy J."/>
            <person name="Langlade N."/>
            <person name="Munos S."/>
        </authorList>
    </citation>
    <scope>NUCLEOTIDE SEQUENCE</scope>
    <source>
        <tissue evidence="4">Leaves</tissue>
    </source>
</reference>
<dbReference type="PANTHER" id="PTHR31280">
    <property type="entry name" value="PROTEIN UNC-13 HOMOLOG"/>
    <property type="match status" value="1"/>
</dbReference>
<dbReference type="PROSITE" id="PS51259">
    <property type="entry name" value="MHD2"/>
    <property type="match status" value="1"/>
</dbReference>
<evidence type="ECO:0000259" key="2">
    <source>
        <dbReference type="PROSITE" id="PS51258"/>
    </source>
</evidence>
<keyword evidence="6" id="KW-1185">Reference proteome</keyword>
<name>A0A251VR25_HELAN</name>
<reference evidence="4 6" key="1">
    <citation type="journal article" date="2017" name="Nature">
        <title>The sunflower genome provides insights into oil metabolism, flowering and Asterid evolution.</title>
        <authorList>
            <person name="Badouin H."/>
            <person name="Gouzy J."/>
            <person name="Grassa C.J."/>
            <person name="Murat F."/>
            <person name="Staton S.E."/>
            <person name="Cottret L."/>
            <person name="Lelandais-Briere C."/>
            <person name="Owens G.L."/>
            <person name="Carrere S."/>
            <person name="Mayjonade B."/>
            <person name="Legrand L."/>
            <person name="Gill N."/>
            <person name="Kane N.C."/>
            <person name="Bowers J.E."/>
            <person name="Hubner S."/>
            <person name="Bellec A."/>
            <person name="Berard A."/>
            <person name="Berges H."/>
            <person name="Blanchet N."/>
            <person name="Boniface M.C."/>
            <person name="Brunel D."/>
            <person name="Catrice O."/>
            <person name="Chaidir N."/>
            <person name="Claudel C."/>
            <person name="Donnadieu C."/>
            <person name="Faraut T."/>
            <person name="Fievet G."/>
            <person name="Helmstetter N."/>
            <person name="King M."/>
            <person name="Knapp S.J."/>
            <person name="Lai Z."/>
            <person name="Le Paslier M.C."/>
            <person name="Lippi Y."/>
            <person name="Lorenzon L."/>
            <person name="Mandel J.R."/>
            <person name="Marage G."/>
            <person name="Marchand G."/>
            <person name="Marquand E."/>
            <person name="Bret-Mestries E."/>
            <person name="Morien E."/>
            <person name="Nambeesan S."/>
            <person name="Nguyen T."/>
            <person name="Pegot-Espagnet P."/>
            <person name="Pouilly N."/>
            <person name="Raftis F."/>
            <person name="Sallet E."/>
            <person name="Schiex T."/>
            <person name="Thomas J."/>
            <person name="Vandecasteele C."/>
            <person name="Vares D."/>
            <person name="Vear F."/>
            <person name="Vautrin S."/>
            <person name="Crespi M."/>
            <person name="Mangin B."/>
            <person name="Burke J.M."/>
            <person name="Salse J."/>
            <person name="Munos S."/>
            <person name="Vincourt P."/>
            <person name="Rieseberg L.H."/>
            <person name="Langlade N.B."/>
        </authorList>
    </citation>
    <scope>NUCLEOTIDE SEQUENCE [LARGE SCALE GENOMIC DNA]</scope>
    <source>
        <strain evidence="6">cv. SF193</strain>
        <tissue evidence="4">Leaves</tissue>
    </source>
</reference>
<dbReference type="InterPro" id="IPR014770">
    <property type="entry name" value="Munc13_1"/>
</dbReference>